<dbReference type="SUPFAM" id="SSF49562">
    <property type="entry name" value="C2 domain (Calcium/lipid-binding domain, CaLB)"/>
    <property type="match status" value="1"/>
</dbReference>
<feature type="domain" description="C2" evidence="2">
    <location>
        <begin position="744"/>
        <end position="861"/>
    </location>
</feature>
<evidence type="ECO:0008006" key="7">
    <source>
        <dbReference type="Google" id="ProtNLM"/>
    </source>
</evidence>
<evidence type="ECO:0000259" key="2">
    <source>
        <dbReference type="PROSITE" id="PS50004"/>
    </source>
</evidence>
<dbReference type="Gene3D" id="1.10.357.50">
    <property type="match status" value="1"/>
</dbReference>
<name>A0ABR2X337_9FUNG</name>
<dbReference type="Gene3D" id="1.20.58.1100">
    <property type="match status" value="1"/>
</dbReference>
<organism evidence="5 6">
    <name type="scientific">Basidiobolus ranarum</name>
    <dbReference type="NCBI Taxonomy" id="34480"/>
    <lineage>
        <taxon>Eukaryota</taxon>
        <taxon>Fungi</taxon>
        <taxon>Fungi incertae sedis</taxon>
        <taxon>Zoopagomycota</taxon>
        <taxon>Entomophthoromycotina</taxon>
        <taxon>Basidiobolomycetes</taxon>
        <taxon>Basidiobolales</taxon>
        <taxon>Basidiobolaceae</taxon>
        <taxon>Basidiobolus</taxon>
    </lineage>
</organism>
<dbReference type="InterPro" id="IPR014770">
    <property type="entry name" value="Munc13_1"/>
</dbReference>
<gene>
    <name evidence="5" type="ORF">K7432_001378</name>
</gene>
<feature type="domain" description="MHD1" evidence="3">
    <location>
        <begin position="545"/>
        <end position="663"/>
    </location>
</feature>
<dbReference type="InterPro" id="IPR052811">
    <property type="entry name" value="Glucose_resp_signaling"/>
</dbReference>
<dbReference type="InterPro" id="IPR000008">
    <property type="entry name" value="C2_dom"/>
</dbReference>
<feature type="compositionally biased region" description="Low complexity" evidence="1">
    <location>
        <begin position="1147"/>
        <end position="1159"/>
    </location>
</feature>
<evidence type="ECO:0000259" key="3">
    <source>
        <dbReference type="PROSITE" id="PS51258"/>
    </source>
</evidence>
<dbReference type="PANTHER" id="PTHR47263:SF1">
    <property type="entry name" value="C2 DOMAIN PROTEIN (AFU_ORTHOLOGUE AFUA_7G02350)"/>
    <property type="match status" value="1"/>
</dbReference>
<accession>A0ABR2X337</accession>
<evidence type="ECO:0000313" key="6">
    <source>
        <dbReference type="Proteomes" id="UP001479436"/>
    </source>
</evidence>
<dbReference type="PROSITE" id="PS51259">
    <property type="entry name" value="MHD2"/>
    <property type="match status" value="1"/>
</dbReference>
<evidence type="ECO:0000313" key="5">
    <source>
        <dbReference type="EMBL" id="KAK9768182.1"/>
    </source>
</evidence>
<protein>
    <recommendedName>
        <fullName evidence="7">C2 domain-containing protein</fullName>
    </recommendedName>
</protein>
<feature type="domain" description="MHD2" evidence="4">
    <location>
        <begin position="951"/>
        <end position="1066"/>
    </location>
</feature>
<dbReference type="Pfam" id="PF06292">
    <property type="entry name" value="MUN"/>
    <property type="match status" value="2"/>
</dbReference>
<dbReference type="Pfam" id="PF00168">
    <property type="entry name" value="C2"/>
    <property type="match status" value="1"/>
</dbReference>
<dbReference type="PROSITE" id="PS50004">
    <property type="entry name" value="C2"/>
    <property type="match status" value="1"/>
</dbReference>
<comment type="caution">
    <text evidence="5">The sequence shown here is derived from an EMBL/GenBank/DDBJ whole genome shotgun (WGS) entry which is preliminary data.</text>
</comment>
<dbReference type="InterPro" id="IPR010439">
    <property type="entry name" value="MUN_dom"/>
</dbReference>
<dbReference type="EMBL" id="JASJQH010000030">
    <property type="protein sequence ID" value="KAK9768182.1"/>
    <property type="molecule type" value="Genomic_DNA"/>
</dbReference>
<reference evidence="5 6" key="1">
    <citation type="submission" date="2023-04" db="EMBL/GenBank/DDBJ databases">
        <title>Genome of Basidiobolus ranarum AG-B5.</title>
        <authorList>
            <person name="Stajich J.E."/>
            <person name="Carter-House D."/>
            <person name="Gryganskyi A."/>
        </authorList>
    </citation>
    <scope>NUCLEOTIDE SEQUENCE [LARGE SCALE GENOMIC DNA]</scope>
    <source>
        <strain evidence="5 6">AG-B5</strain>
    </source>
</reference>
<dbReference type="InterPro" id="IPR014772">
    <property type="entry name" value="Munc13_dom-2"/>
</dbReference>
<proteinExistence type="predicted"/>
<dbReference type="Proteomes" id="UP001479436">
    <property type="component" value="Unassembled WGS sequence"/>
</dbReference>
<dbReference type="Gene3D" id="2.60.40.150">
    <property type="entry name" value="C2 domain"/>
    <property type="match status" value="1"/>
</dbReference>
<dbReference type="InterPro" id="IPR035892">
    <property type="entry name" value="C2_domain_sf"/>
</dbReference>
<dbReference type="PANTHER" id="PTHR47263">
    <property type="entry name" value="ADENYLATE CYCLASE ACTIVATION PROTEIN GIT1"/>
    <property type="match status" value="1"/>
</dbReference>
<keyword evidence="6" id="KW-1185">Reference proteome</keyword>
<sequence length="1180" mass="136613">MIKELHSKQVYPYVLRCALLTQNLAEEKVTRDIKKRSFHITSQNGGLPKPFIKALRDRLSSISRLPSTNTTHGDNLSRKCITLMSSSLHDRSYVSTLKENGKVEDLVIFYSKTVSTQFRQQGIESSQSTKERLLDYVRIFVCIVRDTLVGFPQLASTDILQRLENYQLIIQPAAAKQSSAAEGRLADWVGKLYEVSSREHQRVVESFSNMCSGQSAFWELKECLSNLEKGTGGVLTTKDFKSLELFETWKSRERTTIQQFMMSLARTGRADQSATMEYTKPGFSYMPQDPKGCYLNLLKRCVQMDILNHVKMSTETLSLSKLSNEILAECGYRWRLTKLFRKVAYLNVINDQFESGTVPLSYLDSAVTSLKKTTEECDEIDWNIPDSSYLLSVFEAMVPLLLQQFEHSFRMFGTTSPQTFRIVIAMLSEIHYYPLYQEKHLDQEQFFEAFRDIVLNSTIKRFYELRELVSPEPDAAEALTLLELNELILRDIAKYKKCFPKPVFSHKIDIISIVLRFPLKNFFIPEVQNMVNDKKSENIPIEDTFKLYNHVLKLHHIAQEHCPDIDFQIDLGKWFKAQVERWLNTLSSKANDWVERAIAVDQFTMISDRLRHSTSVVDLFSFFQQQIRPSSELTWPDEMLKAQFVLKLSKVISQIVEQYCQITLDSFIHDLKSIPPELHPSGSSGWMNIGKKSHSGSFEENFAPTDISLQACVKLNNIEIAQDRLNDLYHSLDIDKVSLTLDSHSPRSEVDIPESPMPYVYRYFVEVVLGQDLQPCDRNGLSDPYVVLKSNSREIGRTRIIYENLNPRWEETFQISFSGVGSVEVVVFDKDMMKDDDCCGTAYLNLDPSIFNDYFTHDVWLDLEPQGRILLRVHIEGEKNDAQFYFGKTFRALKSTHVDMIRTVINRLSSQIKGLLSKSRLLVPFKRNSYFSFMKSSAKPAHRNITDEECDKVLYPLFDYLDNNLGMINENIYDGLAENMIEKIWKEALLVFERLLIPPLGVEYDPLEPHEIDMIYRCIEFIKIYFNGGEDNDGIPEERLKNRKYRELCEARELLSLNSKELMSEYNISMKKSAQKTEPQVKDLKHIQRHFGTIKERKSEKRLFTERCDYILRILQTHSDKEAKHFVLNQLDLRRKQQQLNAVNEFKSSSQRKSSKLTSMAPEPGALLRPKSSYANLMTS</sequence>
<evidence type="ECO:0000256" key="1">
    <source>
        <dbReference type="SAM" id="MobiDB-lite"/>
    </source>
</evidence>
<feature type="region of interest" description="Disordered" evidence="1">
    <location>
        <begin position="1144"/>
        <end position="1180"/>
    </location>
</feature>
<evidence type="ECO:0000259" key="4">
    <source>
        <dbReference type="PROSITE" id="PS51259"/>
    </source>
</evidence>
<dbReference type="SMART" id="SM00239">
    <property type="entry name" value="C2"/>
    <property type="match status" value="1"/>
</dbReference>
<dbReference type="PROSITE" id="PS51258">
    <property type="entry name" value="MHD1"/>
    <property type="match status" value="1"/>
</dbReference>